<sequence length="214" mass="24403">MELLSPELENYVVTHSTSETPLLQELRRETHLKVLMPNMLSGPVQGSVLAMLVRMMQPQRILEIGTFTGYSAIWMASALPEGGKLITLDVNEELQEMVQRYIQRAHLESVIEPILGDATEIIPTLKETFDLVFIDADKANYLRYYDLVFDKVRPGGFIIADNVLWHGKVIIQPGEKVNAKTQVLMEFNDRVQQDSRVENVLLPVRDGLMIVRKR</sequence>
<dbReference type="SUPFAM" id="SSF53335">
    <property type="entry name" value="S-adenosyl-L-methionine-dependent methyltransferases"/>
    <property type="match status" value="1"/>
</dbReference>
<dbReference type="CDD" id="cd02440">
    <property type="entry name" value="AdoMet_MTases"/>
    <property type="match status" value="1"/>
</dbReference>
<dbReference type="PROSITE" id="PS51682">
    <property type="entry name" value="SAM_OMT_I"/>
    <property type="match status" value="1"/>
</dbReference>
<evidence type="ECO:0000256" key="3">
    <source>
        <dbReference type="ARBA" id="ARBA00022691"/>
    </source>
</evidence>
<dbReference type="GO" id="GO:0008757">
    <property type="term" value="F:S-adenosylmethionine-dependent methyltransferase activity"/>
    <property type="evidence" value="ECO:0007669"/>
    <property type="project" value="TreeGrafter"/>
</dbReference>
<dbReference type="GO" id="GO:0032259">
    <property type="term" value="P:methylation"/>
    <property type="evidence" value="ECO:0007669"/>
    <property type="project" value="UniProtKB-KW"/>
</dbReference>
<dbReference type="PANTHER" id="PTHR10509:SF14">
    <property type="entry name" value="CAFFEOYL-COA O-METHYLTRANSFERASE 3-RELATED"/>
    <property type="match status" value="1"/>
</dbReference>
<dbReference type="EMBL" id="CP120682">
    <property type="protein sequence ID" value="WKN39428.1"/>
    <property type="molecule type" value="Genomic_DNA"/>
</dbReference>
<keyword evidence="1" id="KW-0489">Methyltransferase</keyword>
<dbReference type="InterPro" id="IPR050362">
    <property type="entry name" value="Cation-dep_OMT"/>
</dbReference>
<dbReference type="Gene3D" id="3.40.50.150">
    <property type="entry name" value="Vaccinia Virus protein VP39"/>
    <property type="match status" value="1"/>
</dbReference>
<keyword evidence="2" id="KW-0808">Transferase</keyword>
<name>A0AA49JFL5_9BACT</name>
<dbReference type="InterPro" id="IPR029063">
    <property type="entry name" value="SAM-dependent_MTases_sf"/>
</dbReference>
<dbReference type="AlphaFoldDB" id="A0AA49JFL5"/>
<gene>
    <name evidence="4" type="ORF">K4G66_12070</name>
</gene>
<dbReference type="PANTHER" id="PTHR10509">
    <property type="entry name" value="O-METHYLTRANSFERASE-RELATED"/>
    <property type="match status" value="1"/>
</dbReference>
<dbReference type="InterPro" id="IPR002935">
    <property type="entry name" value="SAM_O-MeTrfase"/>
</dbReference>
<reference evidence="4" key="1">
    <citation type="journal article" date="2023" name="Comput. Struct. Biotechnol. J.">
        <title>Discovery of a novel marine Bacteroidetes with a rich repertoire of carbohydrate-active enzymes.</title>
        <authorList>
            <person name="Chen B."/>
            <person name="Liu G."/>
            <person name="Chen Q."/>
            <person name="Wang H."/>
            <person name="Liu L."/>
            <person name="Tang K."/>
        </authorList>
    </citation>
    <scope>NUCLEOTIDE SEQUENCE</scope>
    <source>
        <strain evidence="4">TK19036</strain>
    </source>
</reference>
<keyword evidence="3" id="KW-0949">S-adenosyl-L-methionine</keyword>
<dbReference type="GO" id="GO:0008171">
    <property type="term" value="F:O-methyltransferase activity"/>
    <property type="evidence" value="ECO:0007669"/>
    <property type="project" value="InterPro"/>
</dbReference>
<accession>A0AA49JFL5</accession>
<proteinExistence type="predicted"/>
<evidence type="ECO:0000256" key="2">
    <source>
        <dbReference type="ARBA" id="ARBA00022679"/>
    </source>
</evidence>
<evidence type="ECO:0000256" key="1">
    <source>
        <dbReference type="ARBA" id="ARBA00022603"/>
    </source>
</evidence>
<evidence type="ECO:0000313" key="4">
    <source>
        <dbReference type="EMBL" id="WKN39428.1"/>
    </source>
</evidence>
<organism evidence="4">
    <name type="scientific">Roseihalotalea indica</name>
    <dbReference type="NCBI Taxonomy" id="2867963"/>
    <lineage>
        <taxon>Bacteria</taxon>
        <taxon>Pseudomonadati</taxon>
        <taxon>Bacteroidota</taxon>
        <taxon>Cytophagia</taxon>
        <taxon>Cytophagales</taxon>
        <taxon>Catalimonadaceae</taxon>
        <taxon>Roseihalotalea</taxon>
    </lineage>
</organism>
<dbReference type="Pfam" id="PF01596">
    <property type="entry name" value="Methyltransf_3"/>
    <property type="match status" value="1"/>
</dbReference>
<reference evidence="4" key="2">
    <citation type="journal article" date="2024" name="Antonie Van Leeuwenhoek">
        <title>Roseihalotalea indica gen. nov., sp. nov., a halophilic Bacteroidetes from mesopelagic Southwest Indian Ocean with higher carbohydrate metabolic potential.</title>
        <authorList>
            <person name="Chen B."/>
            <person name="Zhang M."/>
            <person name="Lin D."/>
            <person name="Ye J."/>
            <person name="Tang K."/>
        </authorList>
    </citation>
    <scope>NUCLEOTIDE SEQUENCE</scope>
    <source>
        <strain evidence="4">TK19036</strain>
    </source>
</reference>
<protein>
    <submittedName>
        <fullName evidence="4">O-methyltransferase</fullName>
    </submittedName>
</protein>